<comment type="similarity">
    <text evidence="1">Belongs to the universal stress protein A family.</text>
</comment>
<dbReference type="SUPFAM" id="SSF52402">
    <property type="entry name" value="Adenine nucleotide alpha hydrolases-like"/>
    <property type="match status" value="1"/>
</dbReference>
<dbReference type="InterPro" id="IPR014729">
    <property type="entry name" value="Rossmann-like_a/b/a_fold"/>
</dbReference>
<dbReference type="Pfam" id="PF00582">
    <property type="entry name" value="Usp"/>
    <property type="match status" value="1"/>
</dbReference>
<reference evidence="2 3" key="1">
    <citation type="submission" date="2016-04" db="EMBL/GenBank/DDBJ databases">
        <title>Complete genome sequence of natural rubber-degrading, novel Gram-negative bacterium, Rhizobacter gummiphilus strain NS21.</title>
        <authorList>
            <person name="Tabata M."/>
            <person name="Kasai D."/>
            <person name="Fukuda M."/>
        </authorList>
    </citation>
    <scope>NUCLEOTIDE SEQUENCE [LARGE SCALE GENOMIC DNA]</scope>
    <source>
        <strain evidence="2 3">NS21</strain>
    </source>
</reference>
<dbReference type="InterPro" id="IPR006015">
    <property type="entry name" value="Universal_stress_UspA"/>
</dbReference>
<dbReference type="InterPro" id="IPR006016">
    <property type="entry name" value="UspA"/>
</dbReference>
<dbReference type="Gene3D" id="3.40.50.620">
    <property type="entry name" value="HUPs"/>
    <property type="match status" value="1"/>
</dbReference>
<gene>
    <name evidence="2" type="ORF">A4W93_05870</name>
</gene>
<sequence>MKVLITIDGSDRALRAIDAVAGLSQNLADTEVILLNVRERAHHYGDFPPFDAESVEARQQAAQDDMLQAAARHAATCGLTRVSHAAAHGVPASEIVRVARERAVDQIAMGTHGRTALGGLFLGSVAQRVLHLSETPLLLVK</sequence>
<dbReference type="PANTHER" id="PTHR46268">
    <property type="entry name" value="STRESS RESPONSE PROTEIN NHAX"/>
    <property type="match status" value="1"/>
</dbReference>
<dbReference type="CDD" id="cd00293">
    <property type="entry name" value="USP-like"/>
    <property type="match status" value="1"/>
</dbReference>
<evidence type="ECO:0000313" key="3">
    <source>
        <dbReference type="Proteomes" id="UP000193427"/>
    </source>
</evidence>
<dbReference type="AlphaFoldDB" id="A0A1W6L5M0"/>
<dbReference type="PRINTS" id="PR01438">
    <property type="entry name" value="UNVRSLSTRESS"/>
</dbReference>
<evidence type="ECO:0000256" key="1">
    <source>
        <dbReference type="ARBA" id="ARBA00008791"/>
    </source>
</evidence>
<dbReference type="PANTHER" id="PTHR46268:SF6">
    <property type="entry name" value="UNIVERSAL STRESS PROTEIN UP12"/>
    <property type="match status" value="1"/>
</dbReference>
<dbReference type="RefSeq" id="WP_157782119.1">
    <property type="nucleotide sequence ID" value="NZ_BSPR01000002.1"/>
</dbReference>
<dbReference type="KEGG" id="rgu:A4W93_05870"/>
<proteinExistence type="inferred from homology"/>
<dbReference type="STRING" id="946333.A4W93_05870"/>
<name>A0A1W6L5M0_9BURK</name>
<organism evidence="2 3">
    <name type="scientific">Piscinibacter gummiphilus</name>
    <dbReference type="NCBI Taxonomy" id="946333"/>
    <lineage>
        <taxon>Bacteria</taxon>
        <taxon>Pseudomonadati</taxon>
        <taxon>Pseudomonadota</taxon>
        <taxon>Betaproteobacteria</taxon>
        <taxon>Burkholderiales</taxon>
        <taxon>Sphaerotilaceae</taxon>
        <taxon>Piscinibacter</taxon>
    </lineage>
</organism>
<dbReference type="EMBL" id="CP015118">
    <property type="protein sequence ID" value="ARN19477.1"/>
    <property type="molecule type" value="Genomic_DNA"/>
</dbReference>
<evidence type="ECO:0000313" key="2">
    <source>
        <dbReference type="EMBL" id="ARN19477.1"/>
    </source>
</evidence>
<keyword evidence="3" id="KW-1185">Reference proteome</keyword>
<protein>
    <submittedName>
        <fullName evidence="2">Uncharacterized protein</fullName>
    </submittedName>
</protein>
<dbReference type="Proteomes" id="UP000193427">
    <property type="component" value="Chromosome"/>
</dbReference>
<dbReference type="OrthoDB" id="5512223at2"/>
<accession>A0A1W6L5M0</accession>